<name>A0A1G5EAN8_9BACL</name>
<dbReference type="Proteomes" id="UP000198538">
    <property type="component" value="Unassembled WGS sequence"/>
</dbReference>
<dbReference type="InterPro" id="IPR015943">
    <property type="entry name" value="WD40/YVTN_repeat-like_dom_sf"/>
</dbReference>
<dbReference type="AlphaFoldDB" id="A0A1G5EAN8"/>
<accession>A0A1G5EAN8</accession>
<proteinExistence type="predicted"/>
<dbReference type="RefSeq" id="WP_090916975.1">
    <property type="nucleotide sequence ID" value="NZ_FMVM01000003.1"/>
</dbReference>
<evidence type="ECO:0008006" key="3">
    <source>
        <dbReference type="Google" id="ProtNLM"/>
    </source>
</evidence>
<dbReference type="SUPFAM" id="SSF50998">
    <property type="entry name" value="Quinoprotein alcohol dehydrogenase-like"/>
    <property type="match status" value="1"/>
</dbReference>
<dbReference type="InterPro" id="IPR011047">
    <property type="entry name" value="Quinoprotein_ADH-like_sf"/>
</dbReference>
<keyword evidence="2" id="KW-1185">Reference proteome</keyword>
<reference evidence="2" key="1">
    <citation type="submission" date="2016-10" db="EMBL/GenBank/DDBJ databases">
        <authorList>
            <person name="Varghese N."/>
            <person name="Submissions S."/>
        </authorList>
    </citation>
    <scope>NUCLEOTIDE SEQUENCE [LARGE SCALE GENOMIC DNA]</scope>
    <source>
        <strain evidence="2">BL9</strain>
    </source>
</reference>
<dbReference type="Gene3D" id="2.130.10.10">
    <property type="entry name" value="YVTN repeat-like/Quinoprotein amine dehydrogenase"/>
    <property type="match status" value="1"/>
</dbReference>
<evidence type="ECO:0000313" key="2">
    <source>
        <dbReference type="Proteomes" id="UP000198538"/>
    </source>
</evidence>
<protein>
    <recommendedName>
        <fullName evidence="3">PQQ-like domain-containing protein</fullName>
    </recommendedName>
</protein>
<organism evidence="1 2">
    <name type="scientific">Paenibacillus polysaccharolyticus</name>
    <dbReference type="NCBI Taxonomy" id="582692"/>
    <lineage>
        <taxon>Bacteria</taxon>
        <taxon>Bacillati</taxon>
        <taxon>Bacillota</taxon>
        <taxon>Bacilli</taxon>
        <taxon>Bacillales</taxon>
        <taxon>Paenibacillaceae</taxon>
        <taxon>Paenibacillus</taxon>
    </lineage>
</organism>
<dbReference type="STRING" id="582692.SAMN05720606_103225"/>
<evidence type="ECO:0000313" key="1">
    <source>
        <dbReference type="EMBL" id="SCY24083.1"/>
    </source>
</evidence>
<dbReference type="EMBL" id="FMVM01000003">
    <property type="protein sequence ID" value="SCY24083.1"/>
    <property type="molecule type" value="Genomic_DNA"/>
</dbReference>
<sequence length="433" mass="49700">MDWLDTEIAEQWRKEGKRYASDVNAFVHRILQGEHPDESELADDARHSLSSKVMKLVKQANLQGEVERLREELPAATWPLSNHFQDSMQAVQVVGYLNEDTMLCNTGVLSNNGQLYTMDQQGWWCSPDYTMAGCSAVGGYVALASHEGIRVIREPDRKLEGEQVAYYPWDKIKDRIKAQLPEIESLADTVHPENTIEKLIPMDQGQALLLQSRYGIYLIEREQVVILHPDVAEIQEYEYEDTHLFMGHTAVSSDERWIAWGSQMSSHTVLDRESNKTYQVEPESSYPHCAAFSQDNQVVWFNACHFYNGVTIQVPLDSIANRKQDEEWPIMEENARVYTMIEMEAGMVIGDAYGYLYCINREGQELWRHFVGSTICSLAVSPEQSQLAVGTYGGMLHILDLGSERMDEYGIGTGTLRERERYVLWREQEPLRW</sequence>
<gene>
    <name evidence="1" type="ORF">SAMN05720606_103225</name>
</gene>